<organism evidence="1 2">
    <name type="scientific">Caerostris darwini</name>
    <dbReference type="NCBI Taxonomy" id="1538125"/>
    <lineage>
        <taxon>Eukaryota</taxon>
        <taxon>Metazoa</taxon>
        <taxon>Ecdysozoa</taxon>
        <taxon>Arthropoda</taxon>
        <taxon>Chelicerata</taxon>
        <taxon>Arachnida</taxon>
        <taxon>Araneae</taxon>
        <taxon>Araneomorphae</taxon>
        <taxon>Entelegynae</taxon>
        <taxon>Araneoidea</taxon>
        <taxon>Araneidae</taxon>
        <taxon>Caerostris</taxon>
    </lineage>
</organism>
<dbReference type="EMBL" id="BPLQ01002104">
    <property type="protein sequence ID" value="GIX88691.1"/>
    <property type="molecule type" value="Genomic_DNA"/>
</dbReference>
<name>A0AAV4NYS2_9ARAC</name>
<reference evidence="1 2" key="1">
    <citation type="submission" date="2021-06" db="EMBL/GenBank/DDBJ databases">
        <title>Caerostris darwini draft genome.</title>
        <authorList>
            <person name="Kono N."/>
            <person name="Arakawa K."/>
        </authorList>
    </citation>
    <scope>NUCLEOTIDE SEQUENCE [LARGE SCALE GENOMIC DNA]</scope>
</reference>
<evidence type="ECO:0000313" key="1">
    <source>
        <dbReference type="EMBL" id="GIX88691.1"/>
    </source>
</evidence>
<keyword evidence="2" id="KW-1185">Reference proteome</keyword>
<dbReference type="Proteomes" id="UP001054837">
    <property type="component" value="Unassembled WGS sequence"/>
</dbReference>
<accession>A0AAV4NYS2</accession>
<comment type="caution">
    <text evidence="1">The sequence shown here is derived from an EMBL/GenBank/DDBJ whole genome shotgun (WGS) entry which is preliminary data.</text>
</comment>
<evidence type="ECO:0000313" key="2">
    <source>
        <dbReference type="Proteomes" id="UP001054837"/>
    </source>
</evidence>
<dbReference type="InterPro" id="IPR027267">
    <property type="entry name" value="AH/BAR_dom_sf"/>
</dbReference>
<dbReference type="AlphaFoldDB" id="A0AAV4NYS2"/>
<dbReference type="SUPFAM" id="SSF103657">
    <property type="entry name" value="BAR/IMD domain-like"/>
    <property type="match status" value="1"/>
</dbReference>
<proteinExistence type="predicted"/>
<sequence>MDKQNETFEEQFQHNYDKYKNQKVGVMKLQDAFTDYFQCLIELPESRKVALESIVSSLEPQWKDFPELQDQSGKSVRNIEVFCNTLLNHLGNNAQESVSSCEEDIAEKESIFEQIAKIKWDIELANAGGDTNKERVETCKDQLAELENFSLERKRQLKKKLSRLYSQDKQTFRKSVQVWFAEEESFHQEDYEILSKIEKILDGLPKKEESTELFSYTE</sequence>
<gene>
    <name evidence="1" type="ORF">CDAR_67271</name>
</gene>
<dbReference type="Gene3D" id="1.20.1270.60">
    <property type="entry name" value="Arfaptin homology (AH) domain/BAR domain"/>
    <property type="match status" value="1"/>
</dbReference>
<protein>
    <submittedName>
        <fullName evidence="1">Uncharacterized protein</fullName>
    </submittedName>
</protein>